<evidence type="ECO:0000256" key="1">
    <source>
        <dbReference type="SAM" id="MobiDB-lite"/>
    </source>
</evidence>
<reference evidence="2" key="1">
    <citation type="submission" date="2023-07" db="EMBL/GenBank/DDBJ databases">
        <authorList>
            <consortium name="AG Swart"/>
            <person name="Singh M."/>
            <person name="Singh A."/>
            <person name="Seah K."/>
            <person name="Emmerich C."/>
        </authorList>
    </citation>
    <scope>NUCLEOTIDE SEQUENCE</scope>
    <source>
        <strain evidence="2">DP1</strain>
    </source>
</reference>
<feature type="region of interest" description="Disordered" evidence="1">
    <location>
        <begin position="104"/>
        <end position="126"/>
    </location>
</feature>
<evidence type="ECO:0000313" key="2">
    <source>
        <dbReference type="EMBL" id="CAI2364306.1"/>
    </source>
</evidence>
<keyword evidence="3" id="KW-1185">Reference proteome</keyword>
<dbReference type="AlphaFoldDB" id="A0AAD1XAZ7"/>
<protein>
    <submittedName>
        <fullName evidence="2">Uncharacterized protein</fullName>
    </submittedName>
</protein>
<evidence type="ECO:0000313" key="3">
    <source>
        <dbReference type="Proteomes" id="UP001295684"/>
    </source>
</evidence>
<name>A0AAD1XAZ7_EUPCR</name>
<dbReference type="Proteomes" id="UP001295684">
    <property type="component" value="Unassembled WGS sequence"/>
</dbReference>
<feature type="region of interest" description="Disordered" evidence="1">
    <location>
        <begin position="263"/>
        <end position="287"/>
    </location>
</feature>
<feature type="compositionally biased region" description="Low complexity" evidence="1">
    <location>
        <begin position="263"/>
        <end position="276"/>
    </location>
</feature>
<proteinExistence type="predicted"/>
<gene>
    <name evidence="2" type="ORF">ECRASSUSDP1_LOCUS5649</name>
</gene>
<dbReference type="EMBL" id="CAMPGE010005452">
    <property type="protein sequence ID" value="CAI2364306.1"/>
    <property type="molecule type" value="Genomic_DNA"/>
</dbReference>
<feature type="region of interest" description="Disordered" evidence="1">
    <location>
        <begin position="1"/>
        <end position="20"/>
    </location>
</feature>
<accession>A0AAD1XAZ7</accession>
<sequence length="375" mass="42941">MASNDRGLARPTSRLMNKKARSEIARGYKEVKDSSRISIIDRIYAEVLGKGIIDEKKTATAFESKDLIDLVTEGINCLKSKQYQKKKGFEILGKLVDTPLMPTEEEAELESSSSTDTIEKARSKSSMTNKFKTNQTISFNEYKKTNLKLSPLEIKTKKKVATYLKEFHIAYENATKQQPKIPTQKESAFISTNSQRNKPQAVSELEEIIRDAVKLKRSKLNKVKPIKTTPRVVPQPHTEYQNTERTVDLNMNPSSYTLKISSSRVRFSNQSSSNSIGRRKEKGQAKLPKFIPLSKRKLEQFSSLLKNKKRKLQKDRSRSKHLINLTNEDTSGSRINLSKISKLSKTPKPQMKDFQTIRNRQEELLREIRNISICD</sequence>
<organism evidence="2 3">
    <name type="scientific">Euplotes crassus</name>
    <dbReference type="NCBI Taxonomy" id="5936"/>
    <lineage>
        <taxon>Eukaryota</taxon>
        <taxon>Sar</taxon>
        <taxon>Alveolata</taxon>
        <taxon>Ciliophora</taxon>
        <taxon>Intramacronucleata</taxon>
        <taxon>Spirotrichea</taxon>
        <taxon>Hypotrichia</taxon>
        <taxon>Euplotida</taxon>
        <taxon>Euplotidae</taxon>
        <taxon>Moneuplotes</taxon>
    </lineage>
</organism>
<comment type="caution">
    <text evidence="2">The sequence shown here is derived from an EMBL/GenBank/DDBJ whole genome shotgun (WGS) entry which is preliminary data.</text>
</comment>